<dbReference type="FunFam" id="3.40.50.10470:FF:000006">
    <property type="entry name" value="Methylthioribose-1-phosphate isomerase"/>
    <property type="match status" value="1"/>
</dbReference>
<dbReference type="PANTHER" id="PTHR43475">
    <property type="entry name" value="METHYLTHIORIBOSE-1-PHOSPHATE ISOMERASE"/>
    <property type="match status" value="1"/>
</dbReference>
<feature type="binding site" evidence="5">
    <location>
        <begin position="70"/>
        <end position="72"/>
    </location>
    <ligand>
        <name>substrate</name>
    </ligand>
</feature>
<comment type="caution">
    <text evidence="6">The sequence shown here is derived from an EMBL/GenBank/DDBJ whole genome shotgun (WGS) entry which is preliminary data.</text>
</comment>
<sequence length="378" mass="39731">MPCAIIGSAWSAGRMTVMKVQGKPTRTITPVPQAGAIDIIDQTALPQACRVLRLDSLEAVVEAICSMQVRGAPLIGVTAAYGVALALTSRADDATLLAAIRALGATRPTAVNLHWALARLQACLTPLPPPLRAEAAWLEADRIAEEDVQQCRRIGEHGLQLLRAQLGERGRIEIMTHCNAGWLATVDHGTALAPVYAAFDQGIDLHVWVSETRPRNQGLLTAWELHEHGVPHTLFADNAAGLLLARGSIDAVIVGADRIAANGDVANKIGTYLKALAARAASVPFYVAAPGSTIDFACANGTDIPIEERAADELRLLQGCDAAGRSAQLRQLAAEAAVANPAFDVTPASLVSAVISERGVCPASSDGLRALYPEKTHG</sequence>
<dbReference type="SUPFAM" id="SSF100950">
    <property type="entry name" value="NagB/RpiA/CoA transferase-like"/>
    <property type="match status" value="1"/>
</dbReference>
<dbReference type="Gene3D" id="1.20.120.420">
    <property type="entry name" value="translation initiation factor eif-2b, domain 1"/>
    <property type="match status" value="1"/>
</dbReference>
<dbReference type="GO" id="GO:0019509">
    <property type="term" value="P:L-methionine salvage from methylthioadenosine"/>
    <property type="evidence" value="ECO:0007669"/>
    <property type="project" value="UniProtKB-UniRule"/>
</dbReference>
<accession>A0A5S4EM81</accession>
<protein>
    <recommendedName>
        <fullName evidence="5">Methylthioribose-1-phosphate isomerase</fullName>
        <shortName evidence="5">M1Pi</shortName>
        <shortName evidence="5">MTR-1-P isomerase</shortName>
        <ecNumber evidence="5">5.3.1.23</ecNumber>
    </recommendedName>
    <alternativeName>
        <fullName evidence="5">S-methyl-5-thioribose-1-phosphate isomerase</fullName>
    </alternativeName>
</protein>
<evidence type="ECO:0000313" key="7">
    <source>
        <dbReference type="Proteomes" id="UP000306324"/>
    </source>
</evidence>
<comment type="similarity">
    <text evidence="5">Belongs to the EIF-2B alpha/beta/delta subunits family. MtnA subfamily.</text>
</comment>
<dbReference type="EC" id="5.3.1.23" evidence="5"/>
<gene>
    <name evidence="5" type="primary">mtnA</name>
    <name evidence="6" type="ORF">ACCUM_4309</name>
</gene>
<dbReference type="InterPro" id="IPR011559">
    <property type="entry name" value="Initiation_fac_2B_a/b/d"/>
</dbReference>
<dbReference type="Proteomes" id="UP000306324">
    <property type="component" value="Unassembled WGS sequence"/>
</dbReference>
<evidence type="ECO:0000256" key="5">
    <source>
        <dbReference type="HAMAP-Rule" id="MF_01678"/>
    </source>
</evidence>
<dbReference type="Pfam" id="PF01008">
    <property type="entry name" value="IF-2B"/>
    <property type="match status" value="1"/>
</dbReference>
<dbReference type="InterPro" id="IPR005251">
    <property type="entry name" value="IF-M1Pi"/>
</dbReference>
<evidence type="ECO:0000256" key="4">
    <source>
        <dbReference type="ARBA" id="ARBA00058145"/>
    </source>
</evidence>
<name>A0A5S4EM81_9PROT</name>
<dbReference type="HAMAP" id="MF_01678">
    <property type="entry name" value="Salvage_MtnA"/>
    <property type="match status" value="1"/>
</dbReference>
<dbReference type="AlphaFoldDB" id="A0A5S4EM81"/>
<dbReference type="NCBIfam" id="TIGR00524">
    <property type="entry name" value="eIF-2B_rel"/>
    <property type="match status" value="1"/>
</dbReference>
<dbReference type="InterPro" id="IPR027363">
    <property type="entry name" value="M1Pi_N"/>
</dbReference>
<comment type="pathway">
    <text evidence="5">Amino-acid biosynthesis; L-methionine biosynthesis via salvage pathway; L-methionine from S-methyl-5-thio-alpha-D-ribose 1-phosphate: step 1/6.</text>
</comment>
<feature type="binding site" evidence="5">
    <location>
        <begin position="267"/>
        <end position="268"/>
    </location>
    <ligand>
        <name>substrate</name>
    </ligand>
</feature>
<dbReference type="InterPro" id="IPR042529">
    <property type="entry name" value="IF_2B-like_C"/>
</dbReference>
<proteinExistence type="inferred from homology"/>
<organism evidence="6 7">
    <name type="scientific">Candidatus Accumulibacter phosphatis</name>
    <dbReference type="NCBI Taxonomy" id="327160"/>
    <lineage>
        <taxon>Bacteria</taxon>
        <taxon>Pseudomonadati</taxon>
        <taxon>Pseudomonadota</taxon>
        <taxon>Betaproteobacteria</taxon>
        <taxon>Candidatus Accumulibacter</taxon>
    </lineage>
</organism>
<dbReference type="PANTHER" id="PTHR43475:SF1">
    <property type="entry name" value="METHYLTHIORIBOSE-1-PHOSPHATE ISOMERASE"/>
    <property type="match status" value="1"/>
</dbReference>
<keyword evidence="5" id="KW-0028">Amino-acid biosynthesis</keyword>
<comment type="catalytic activity">
    <reaction evidence="3">
        <text>5-(methylsulfanyl)-alpha-D-ribose 1-phosphate = 5-(methylsulfanyl)-D-ribulose 1-phosphate</text>
        <dbReference type="Rhea" id="RHEA:19989"/>
        <dbReference type="ChEBI" id="CHEBI:58533"/>
        <dbReference type="ChEBI" id="CHEBI:58548"/>
        <dbReference type="EC" id="5.3.1.23"/>
    </reaction>
    <physiologicalReaction direction="left-to-right" evidence="3">
        <dbReference type="Rhea" id="RHEA:19990"/>
    </physiologicalReaction>
</comment>
<dbReference type="Gene3D" id="3.40.50.10470">
    <property type="entry name" value="Translation initiation factor eif-2b, domain 2"/>
    <property type="match status" value="1"/>
</dbReference>
<feature type="binding site" evidence="5">
    <location>
        <position position="217"/>
    </location>
    <ligand>
        <name>substrate</name>
    </ligand>
</feature>
<evidence type="ECO:0000313" key="6">
    <source>
        <dbReference type="EMBL" id="TMQ76459.1"/>
    </source>
</evidence>
<comment type="catalytic activity">
    <reaction evidence="2">
        <text>5-deoxy-alpha-D-ribose 1-phosphate = 5-deoxy-D-ribulose 1-phosphate</text>
        <dbReference type="Rhea" id="RHEA:61296"/>
        <dbReference type="ChEBI" id="CHEBI:58749"/>
        <dbReference type="ChEBI" id="CHEBI:144504"/>
    </reaction>
    <physiologicalReaction direction="left-to-right" evidence="2">
        <dbReference type="Rhea" id="RHEA:61297"/>
    </physiologicalReaction>
</comment>
<comment type="function">
    <text evidence="4">Catalyzes the interconversion of methylthioribose-1-phosphate (MTR-1-P) into methylthioribulose-1-phosphate (MTRu-1-P). Also catalyzes the interconversion of 5-deoxyribose 1-phosphate and 5-deoxyribulose 1-phosphate. Part of a bifunctional DHAP-shunt salvage pathway for SAM by-products.</text>
</comment>
<dbReference type="UniPathway" id="UPA00904">
    <property type="reaction ID" value="UER00874"/>
</dbReference>
<dbReference type="EMBL" id="SWAD01000050">
    <property type="protein sequence ID" value="TMQ76459.1"/>
    <property type="molecule type" value="Genomic_DNA"/>
</dbReference>
<keyword evidence="7" id="KW-1185">Reference proteome</keyword>
<evidence type="ECO:0000256" key="3">
    <source>
        <dbReference type="ARBA" id="ARBA00051169"/>
    </source>
</evidence>
<evidence type="ECO:0000256" key="1">
    <source>
        <dbReference type="ARBA" id="ARBA00023235"/>
    </source>
</evidence>
<feature type="binding site" evidence="5">
    <location>
        <position position="107"/>
    </location>
    <ligand>
        <name>substrate</name>
    </ligand>
</feature>
<feature type="active site" description="Proton donor" evidence="5">
    <location>
        <position position="257"/>
    </location>
</feature>
<reference evidence="6 7" key="1">
    <citation type="submission" date="2019-04" db="EMBL/GenBank/DDBJ databases">
        <title>A novel phosphate-accumulating bacterium identified in bioreactor for phosphate removal from wastewater.</title>
        <authorList>
            <person name="Kotlyarov R.Y."/>
            <person name="Beletsky A.V."/>
            <person name="Kallistova A.Y."/>
            <person name="Dorofeev A.G."/>
            <person name="Nikolaev Y.Y."/>
            <person name="Pimenov N.V."/>
            <person name="Ravin N.V."/>
            <person name="Mardanov A.V."/>
        </authorList>
    </citation>
    <scope>NUCLEOTIDE SEQUENCE [LARGE SCALE GENOMIC DNA]</scope>
    <source>
        <strain evidence="6 7">Bin19</strain>
    </source>
</reference>
<dbReference type="InterPro" id="IPR037171">
    <property type="entry name" value="NagB/RpiA_transferase-like"/>
</dbReference>
<dbReference type="GO" id="GO:0046523">
    <property type="term" value="F:S-methyl-5-thioribose-1-phosphate isomerase activity"/>
    <property type="evidence" value="ECO:0007669"/>
    <property type="project" value="UniProtKB-UniRule"/>
</dbReference>
<keyword evidence="5" id="KW-0486">Methionine biosynthesis</keyword>
<dbReference type="InterPro" id="IPR000649">
    <property type="entry name" value="IF-2B-related"/>
</dbReference>
<dbReference type="NCBIfam" id="NF004326">
    <property type="entry name" value="PRK05720.1"/>
    <property type="match status" value="1"/>
</dbReference>
<keyword evidence="1 5" id="KW-0413">Isomerase</keyword>
<feature type="site" description="Transition state stabilizer" evidence="5">
    <location>
        <position position="178"/>
    </location>
</feature>
<evidence type="ECO:0000256" key="2">
    <source>
        <dbReference type="ARBA" id="ARBA00050906"/>
    </source>
</evidence>
<dbReference type="NCBIfam" id="TIGR00512">
    <property type="entry name" value="salvage_mtnA"/>
    <property type="match status" value="1"/>
</dbReference>